<name>A0ABT9RTV5_9MICC</name>
<accession>A0ABT9RTV5</accession>
<keyword evidence="2" id="KW-1185">Reference proteome</keyword>
<organism evidence="1 2">
    <name type="scientific">Pseudarthrobacter enclensis</name>
    <dbReference type="NCBI Taxonomy" id="993070"/>
    <lineage>
        <taxon>Bacteria</taxon>
        <taxon>Bacillati</taxon>
        <taxon>Actinomycetota</taxon>
        <taxon>Actinomycetes</taxon>
        <taxon>Micrococcales</taxon>
        <taxon>Micrococcaceae</taxon>
        <taxon>Pseudarthrobacter</taxon>
    </lineage>
</organism>
<evidence type="ECO:0000313" key="1">
    <source>
        <dbReference type="EMBL" id="MDP9888675.1"/>
    </source>
</evidence>
<dbReference type="Proteomes" id="UP001226577">
    <property type="component" value="Unassembled WGS sequence"/>
</dbReference>
<comment type="caution">
    <text evidence="1">The sequence shown here is derived from an EMBL/GenBank/DDBJ whole genome shotgun (WGS) entry which is preliminary data.</text>
</comment>
<dbReference type="RefSeq" id="WP_307307970.1">
    <property type="nucleotide sequence ID" value="NZ_JAUSRE010000010.1"/>
</dbReference>
<evidence type="ECO:0000313" key="2">
    <source>
        <dbReference type="Proteomes" id="UP001226577"/>
    </source>
</evidence>
<dbReference type="EMBL" id="JAUSRE010000010">
    <property type="protein sequence ID" value="MDP9888675.1"/>
    <property type="molecule type" value="Genomic_DNA"/>
</dbReference>
<sequence length="46" mass="5059">MKSPFLVLILFEDSIEYEAKPLDAVAESADLGRARPAVGNMFFVEA</sequence>
<gene>
    <name evidence="1" type="ORF">J2X98_002268</name>
</gene>
<protein>
    <submittedName>
        <fullName evidence="1">Uncharacterized protein</fullName>
    </submittedName>
</protein>
<reference evidence="1 2" key="1">
    <citation type="submission" date="2023-07" db="EMBL/GenBank/DDBJ databases">
        <title>Sorghum-associated microbial communities from plants grown in Nebraska, USA.</title>
        <authorList>
            <person name="Schachtman D."/>
        </authorList>
    </citation>
    <scope>NUCLEOTIDE SEQUENCE [LARGE SCALE GENOMIC DNA]</scope>
    <source>
        <strain evidence="1 2">CC222</strain>
    </source>
</reference>
<proteinExistence type="predicted"/>